<dbReference type="GO" id="GO:0004029">
    <property type="term" value="F:aldehyde dehydrogenase (NAD+) activity"/>
    <property type="evidence" value="ECO:0007669"/>
    <property type="project" value="TreeGrafter"/>
</dbReference>
<feature type="domain" description="Aldehyde dehydrogenase" evidence="8">
    <location>
        <begin position="7"/>
        <end position="454"/>
    </location>
</feature>
<keyword evidence="2 4" id="KW-0560">Oxidoreductase</keyword>
<dbReference type="GO" id="GO:0005737">
    <property type="term" value="C:cytoplasm"/>
    <property type="evidence" value="ECO:0007669"/>
    <property type="project" value="TreeGrafter"/>
</dbReference>
<dbReference type="CDD" id="cd07133">
    <property type="entry name" value="ALDH_CALDH_CalB"/>
    <property type="match status" value="1"/>
</dbReference>
<evidence type="ECO:0000256" key="3">
    <source>
        <dbReference type="ARBA" id="ARBA00023027"/>
    </source>
</evidence>
<dbReference type="PROSITE" id="PS00687">
    <property type="entry name" value="ALDEHYDE_DEHYDR_GLU"/>
    <property type="match status" value="1"/>
</dbReference>
<evidence type="ECO:0000256" key="6">
    <source>
        <dbReference type="PROSITE-ProRule" id="PRU10007"/>
    </source>
</evidence>
<reference evidence="9 10" key="1">
    <citation type="journal article" date="2015" name="Genome Announc.">
        <title>Complete Genome Sequence of Polypropylene Glycol- and Polyethylene Glycol-Degrading Sphingopyxis macrogoltabida Strain EY-1.</title>
        <authorList>
            <person name="Ohtsubo Y."/>
            <person name="Nagata Y."/>
            <person name="Numata M."/>
            <person name="Tsuchikane K."/>
            <person name="Hosoyama A."/>
            <person name="Yamazoe A."/>
            <person name="Tsuda M."/>
            <person name="Fujita N."/>
            <person name="Kawai F."/>
        </authorList>
    </citation>
    <scope>NUCLEOTIDE SEQUENCE [LARGE SCALE GENOMIC DNA]</scope>
    <source>
        <strain evidence="9 10">EY-1</strain>
    </source>
</reference>
<evidence type="ECO:0000313" key="10">
    <source>
        <dbReference type="Proteomes" id="UP000058074"/>
    </source>
</evidence>
<dbReference type="PANTHER" id="PTHR43570">
    <property type="entry name" value="ALDEHYDE DEHYDROGENASE"/>
    <property type="match status" value="1"/>
</dbReference>
<dbReference type="Gene3D" id="3.40.605.10">
    <property type="entry name" value="Aldehyde Dehydrogenase, Chain A, domain 1"/>
    <property type="match status" value="1"/>
</dbReference>
<gene>
    <name evidence="9" type="ORF">AN936_02055</name>
</gene>
<comment type="similarity">
    <text evidence="1 4 7">Belongs to the aldehyde dehydrogenase family.</text>
</comment>
<organism evidence="9 10">
    <name type="scientific">Sphingopyxis macrogoltabida</name>
    <name type="common">Sphingomonas macrogoltabidus</name>
    <dbReference type="NCBI Taxonomy" id="33050"/>
    <lineage>
        <taxon>Bacteria</taxon>
        <taxon>Pseudomonadati</taxon>
        <taxon>Pseudomonadota</taxon>
        <taxon>Alphaproteobacteria</taxon>
        <taxon>Sphingomonadales</taxon>
        <taxon>Sphingomonadaceae</taxon>
        <taxon>Sphingopyxis</taxon>
    </lineage>
</organism>
<sequence>MTKSLRADTMATDSAALEQLLQRQRKAHIADGQASADLRIDRLDRCAALLRDYSARFEEAINADFGNRSRHASAITDIMSPLGALRDCRANLRKWMRSERRPVEPRLLGLFGARSEIRFQPKGVIGIIAPWNFPVGLVFSPLAGVLAAGNRALIKPSEFTPRTSDLLQQSIAEYFAPDEVAVVTGGADVGAAFAALPFDHLIFTGAGSVAKHVMRAAAENLVPLTLELGGKSPVILGASVDMPVAAARIMAGKTLNAGQICLAPDHIFVPRGLRDSFVTEARQATEAMFGSLKDNPDYTAMISDRHFERVRGYVADAREKGATIVEINPAGETFEQQEHRRIPPTLILDATRDMAVMQDEIFGPLLPVVAYDSAEEVVAEINAHDRPLALYYFGSEAGERDRIIDATTSGGVCVNDVIMHCAQENLPFGGIGPSGMGAYHGIDGFREFSHRKAIHTQLGRDLGPMKLFRPPYGAKLRAFVDKQIGAGAR</sequence>
<protein>
    <recommendedName>
        <fullName evidence="4">Aldehyde dehydrogenase</fullName>
    </recommendedName>
</protein>
<dbReference type="InterPro" id="IPR012394">
    <property type="entry name" value="Aldehyde_DH_NAD(P)"/>
</dbReference>
<name>A0A0N9UUD4_SPHMC</name>
<evidence type="ECO:0000256" key="2">
    <source>
        <dbReference type="ARBA" id="ARBA00023002"/>
    </source>
</evidence>
<dbReference type="InterPro" id="IPR016161">
    <property type="entry name" value="Ald_DH/histidinol_DH"/>
</dbReference>
<dbReference type="Proteomes" id="UP000058074">
    <property type="component" value="Chromosome"/>
</dbReference>
<dbReference type="InterPro" id="IPR016162">
    <property type="entry name" value="Ald_DH_N"/>
</dbReference>
<evidence type="ECO:0000256" key="1">
    <source>
        <dbReference type="ARBA" id="ARBA00009986"/>
    </source>
</evidence>
<proteinExistence type="inferred from homology"/>
<dbReference type="RefSeq" id="WP_054586688.1">
    <property type="nucleotide sequence ID" value="NZ_CP012700.1"/>
</dbReference>
<dbReference type="PIRSF" id="PIRSF036492">
    <property type="entry name" value="ALDH"/>
    <property type="match status" value="1"/>
</dbReference>
<dbReference type="Pfam" id="PF00171">
    <property type="entry name" value="Aldedh"/>
    <property type="match status" value="1"/>
</dbReference>
<dbReference type="PATRIC" id="fig|33050.5.peg.429"/>
<dbReference type="Gene3D" id="3.40.309.10">
    <property type="entry name" value="Aldehyde Dehydrogenase, Chain A, domain 2"/>
    <property type="match status" value="1"/>
</dbReference>
<evidence type="ECO:0000313" key="9">
    <source>
        <dbReference type="EMBL" id="ALH79199.1"/>
    </source>
</evidence>
<dbReference type="FunFam" id="3.40.309.10:FF:000003">
    <property type="entry name" value="Aldehyde dehydrogenase"/>
    <property type="match status" value="1"/>
</dbReference>
<dbReference type="OrthoDB" id="9812625at2"/>
<accession>A0A0N9UUD4</accession>
<dbReference type="EMBL" id="CP012700">
    <property type="protein sequence ID" value="ALH79199.1"/>
    <property type="molecule type" value="Genomic_DNA"/>
</dbReference>
<feature type="active site" evidence="5">
    <location>
        <position position="261"/>
    </location>
</feature>
<keyword evidence="3" id="KW-0520">NAD</keyword>
<dbReference type="KEGG" id="smag:AN936_02055"/>
<dbReference type="GO" id="GO:0006081">
    <property type="term" value="P:aldehyde metabolic process"/>
    <property type="evidence" value="ECO:0007669"/>
    <property type="project" value="InterPro"/>
</dbReference>
<dbReference type="InterPro" id="IPR016163">
    <property type="entry name" value="Ald_DH_C"/>
</dbReference>
<evidence type="ECO:0000256" key="5">
    <source>
        <dbReference type="PIRSR" id="PIRSR036492-1"/>
    </source>
</evidence>
<dbReference type="AlphaFoldDB" id="A0A0N9UUD4"/>
<dbReference type="InterPro" id="IPR029510">
    <property type="entry name" value="Ald_DH_CS_GLU"/>
</dbReference>
<dbReference type="InterPro" id="IPR015590">
    <property type="entry name" value="Aldehyde_DH_dom"/>
</dbReference>
<evidence type="ECO:0000259" key="8">
    <source>
        <dbReference type="Pfam" id="PF00171"/>
    </source>
</evidence>
<evidence type="ECO:0000256" key="7">
    <source>
        <dbReference type="RuleBase" id="RU003345"/>
    </source>
</evidence>
<dbReference type="PANTHER" id="PTHR43570:SF20">
    <property type="entry name" value="ALDEHYDE DEHYDROGENASE ALDX-RELATED"/>
    <property type="match status" value="1"/>
</dbReference>
<evidence type="ECO:0000256" key="4">
    <source>
        <dbReference type="PIRNR" id="PIRNR036492"/>
    </source>
</evidence>
<feature type="active site" evidence="5 6">
    <location>
        <position position="227"/>
    </location>
</feature>
<dbReference type="SUPFAM" id="SSF53720">
    <property type="entry name" value="ALDH-like"/>
    <property type="match status" value="1"/>
</dbReference>